<keyword evidence="3" id="KW-1185">Reference proteome</keyword>
<protein>
    <submittedName>
        <fullName evidence="2">CHAT domain-containing protein</fullName>
    </submittedName>
</protein>
<evidence type="ECO:0000313" key="3">
    <source>
        <dbReference type="Proteomes" id="UP000678679"/>
    </source>
</evidence>
<name>A0AAX1N705_9BACT</name>
<dbReference type="PANTHER" id="PTHR10098">
    <property type="entry name" value="RAPSYN-RELATED"/>
    <property type="match status" value="1"/>
</dbReference>
<reference evidence="2 3" key="1">
    <citation type="submission" date="2021-05" db="EMBL/GenBank/DDBJ databases">
        <title>Comparative genomic studies on the polysaccharide-degrading batcterial strains of the Flammeovirga genus.</title>
        <authorList>
            <person name="Zewei F."/>
            <person name="Zheng Z."/>
            <person name="Yu L."/>
            <person name="Ruyue G."/>
            <person name="Yanhong M."/>
            <person name="Yuanyuan C."/>
            <person name="Jingyan G."/>
            <person name="Wenjun H."/>
        </authorList>
    </citation>
    <scope>NUCLEOTIDE SEQUENCE [LARGE SCALE GENOMIC DNA]</scope>
    <source>
        <strain evidence="2 3">NBRC:100898</strain>
    </source>
</reference>
<organism evidence="2 3">
    <name type="scientific">Flammeovirga yaeyamensis</name>
    <dbReference type="NCBI Taxonomy" id="367791"/>
    <lineage>
        <taxon>Bacteria</taxon>
        <taxon>Pseudomonadati</taxon>
        <taxon>Bacteroidota</taxon>
        <taxon>Cytophagia</taxon>
        <taxon>Cytophagales</taxon>
        <taxon>Flammeovirgaceae</taxon>
        <taxon>Flammeovirga</taxon>
    </lineage>
</organism>
<dbReference type="EMBL" id="CP076132">
    <property type="protein sequence ID" value="QWG03286.1"/>
    <property type="molecule type" value="Genomic_DNA"/>
</dbReference>
<evidence type="ECO:0000259" key="1">
    <source>
        <dbReference type="Pfam" id="PF12770"/>
    </source>
</evidence>
<proteinExistence type="predicted"/>
<dbReference type="PANTHER" id="PTHR10098:SF112">
    <property type="entry name" value="SLR0380 PROTEIN"/>
    <property type="match status" value="1"/>
</dbReference>
<dbReference type="SUPFAM" id="SSF48452">
    <property type="entry name" value="TPR-like"/>
    <property type="match status" value="3"/>
</dbReference>
<feature type="domain" description="CHAT" evidence="1">
    <location>
        <begin position="830"/>
        <end position="1136"/>
    </location>
</feature>
<evidence type="ECO:0000313" key="2">
    <source>
        <dbReference type="EMBL" id="QWG03286.1"/>
    </source>
</evidence>
<dbReference type="KEGG" id="fya:KMW28_06800"/>
<dbReference type="InterPro" id="IPR024983">
    <property type="entry name" value="CHAT_dom"/>
</dbReference>
<dbReference type="AlphaFoldDB" id="A0AAX1N705"/>
<sequence>MYLIKRQFISIFFYLIPIISFGLNAEDPKTKIILDLEDNGALNEALQASEDWIQSEKSKYGEQSVHVLLPLLIYAELTKNRKEFQYSIEALEEAKEIMNISSGWLYPDYALVNNYMAFAYIQNNQVEMANRLINEAEMIYVKTLTKQHPDYLFCLINKALLKKEGEYFEESIKLFDEALALYNSNAQQVTFLHQVLDEHWIKVQKAKVYVDWFQFEKANQLLSEVQEQLINNSKEKSPLYTETLLCIADNFYNDHQYKLSYSFYDKYKNHLNTYLGKYHPYTLTAYYKLGHILKSEGFLKKATQYYTIIEKNYNAKNGDKNVYAKTLLGMADIYLKRGNTKQASDYLSKADQVTFTDKDINLLSLRLSGELSYIEGNYITSELQLMELISIVRQERIFFTRHYSDAVTILGELFITLGRSTDAINICDSEVRFLTKREMTNSYSFFDIQLTKIYAHIHHGDHENYEEQLNEIEKKIIGYLSPKHHFLVKLNYIRGYLEMRGGHYDKANHEFNKANTIAHHHQFLDKQSERLRIIDAKANIYLKQLKLDKALDQYHLLQNSFESSSIYQPYLLARIAYIKALQQNWDDAEDLIIKAVNMRLTQYDEQLKFTSEDEKINFIHHSSEVFEYFFSLLSTEKGMASTKMIKQAYNLQINYRKYFLNEAIERKEEIASLNKYRNEQLFSNYAANLYQQKSRLATANFLSVSDRKKLKLDSYMTIDRIKNLEKSLVFASDKKTDIKVDKSLEKWEEIKNKLSDDEIAIEIIKLKNIEKEKDKYIALILDNKMKQPFLCEIGLADKLEQDIIKEYKNCTSLHAKAYVMFDDKDYVPPYNHFWKPISDALLELGLEKKTLYVSQDGIYNVINLNILQNPITKKYLIEENDIHLVISTSNLKKEANTIKSSKEILLIGNPVFKKEEEDALQSRGINDVYAFELDNLPGTAVEIDNSAELFRKKGWNVKVLSKDQATEENIKNISVAPNILHIATHGFYLNQLKDPILNHQLLKSGLFLSEIAHKKERDVFEIYQSGNDGILTAYEVKGINLNNTELLVLSACQSGVSDVSDGDGISGLQYAFSIAGVQSIIMSLWNVDDKATQKLMNEFYQQWFLTGNKSLAFKKAQLKLKEEYEIPYYWGAFVMIQ</sequence>
<accession>A0AAX1N705</accession>
<dbReference type="Proteomes" id="UP000678679">
    <property type="component" value="Chromosome 1"/>
</dbReference>
<gene>
    <name evidence="2" type="ORF">KMW28_06800</name>
</gene>
<dbReference type="Gene3D" id="1.25.40.10">
    <property type="entry name" value="Tetratricopeptide repeat domain"/>
    <property type="match status" value="3"/>
</dbReference>
<dbReference type="RefSeq" id="WP_169664044.1">
    <property type="nucleotide sequence ID" value="NZ_CP076132.1"/>
</dbReference>
<dbReference type="Pfam" id="PF12770">
    <property type="entry name" value="CHAT"/>
    <property type="match status" value="1"/>
</dbReference>
<dbReference type="InterPro" id="IPR011990">
    <property type="entry name" value="TPR-like_helical_dom_sf"/>
</dbReference>